<evidence type="ECO:0000313" key="3">
    <source>
        <dbReference type="Proteomes" id="UP001328733"/>
    </source>
</evidence>
<name>A0AAW9R0J5_9CHRO</name>
<keyword evidence="1" id="KW-1133">Transmembrane helix</keyword>
<feature type="transmembrane region" description="Helical" evidence="1">
    <location>
        <begin position="28"/>
        <end position="46"/>
    </location>
</feature>
<feature type="transmembrane region" description="Helical" evidence="1">
    <location>
        <begin position="52"/>
        <end position="71"/>
    </location>
</feature>
<sequence>MFSPLFPLLLLALGIGSFLWYQKTKNDIYQALAVSSFIFSFIWALILVHWTIHVLGLVLLFILTSPVLNFARFPSPRSDIAE</sequence>
<proteinExistence type="predicted"/>
<accession>A0AAW9R0J5</accession>
<gene>
    <name evidence="2" type="ORF">V0288_21880</name>
</gene>
<feature type="transmembrane region" description="Helical" evidence="1">
    <location>
        <begin position="6"/>
        <end position="21"/>
    </location>
</feature>
<keyword evidence="3" id="KW-1185">Reference proteome</keyword>
<protein>
    <submittedName>
        <fullName evidence="2">Uncharacterized protein</fullName>
    </submittedName>
</protein>
<dbReference type="RefSeq" id="WP_332867272.1">
    <property type="nucleotide sequence ID" value="NZ_JBAFSM010000060.1"/>
</dbReference>
<dbReference type="Proteomes" id="UP001328733">
    <property type="component" value="Unassembled WGS sequence"/>
</dbReference>
<comment type="caution">
    <text evidence="2">The sequence shown here is derived from an EMBL/GenBank/DDBJ whole genome shotgun (WGS) entry which is preliminary data.</text>
</comment>
<dbReference type="AlphaFoldDB" id="A0AAW9R0J5"/>
<keyword evidence="1" id="KW-0812">Transmembrane</keyword>
<reference evidence="2 3" key="1">
    <citation type="submission" date="2024-01" db="EMBL/GenBank/DDBJ databases">
        <title>Genomic insights into the taxonomy and metabolism of the cyanobacterium Pannus brasiliensis CCIBt3594.</title>
        <authorList>
            <person name="Machado M."/>
            <person name="Botero N.B."/>
            <person name="Andreote A.P.D."/>
            <person name="Feitosa A.M.T."/>
            <person name="Popin R."/>
            <person name="Sivonen K."/>
            <person name="Fiore M.F."/>
        </authorList>
    </citation>
    <scope>NUCLEOTIDE SEQUENCE [LARGE SCALE GENOMIC DNA]</scope>
    <source>
        <strain evidence="2 3">CCIBt3594</strain>
    </source>
</reference>
<organism evidence="2 3">
    <name type="scientific">Pannus brasiliensis CCIBt3594</name>
    <dbReference type="NCBI Taxonomy" id="1427578"/>
    <lineage>
        <taxon>Bacteria</taxon>
        <taxon>Bacillati</taxon>
        <taxon>Cyanobacteriota</taxon>
        <taxon>Cyanophyceae</taxon>
        <taxon>Oscillatoriophycideae</taxon>
        <taxon>Chroococcales</taxon>
        <taxon>Microcystaceae</taxon>
        <taxon>Pannus</taxon>
    </lineage>
</organism>
<dbReference type="EMBL" id="JBAFSM010000060">
    <property type="protein sequence ID" value="MEG3439793.1"/>
    <property type="molecule type" value="Genomic_DNA"/>
</dbReference>
<evidence type="ECO:0000313" key="2">
    <source>
        <dbReference type="EMBL" id="MEG3439793.1"/>
    </source>
</evidence>
<evidence type="ECO:0000256" key="1">
    <source>
        <dbReference type="SAM" id="Phobius"/>
    </source>
</evidence>
<keyword evidence="1" id="KW-0472">Membrane</keyword>